<reference evidence="1" key="1">
    <citation type="submission" date="2018-02" db="EMBL/GenBank/DDBJ databases">
        <title>Rhizophora mucronata_Transcriptome.</title>
        <authorList>
            <person name="Meera S.P."/>
            <person name="Sreeshan A."/>
            <person name="Augustine A."/>
        </authorList>
    </citation>
    <scope>NUCLEOTIDE SEQUENCE</scope>
    <source>
        <tissue evidence="1">Leaf</tissue>
    </source>
</reference>
<evidence type="ECO:0000313" key="1">
    <source>
        <dbReference type="EMBL" id="MBW90982.1"/>
    </source>
</evidence>
<accession>A0A2P2JBZ4</accession>
<dbReference type="EMBL" id="GGEC01010499">
    <property type="protein sequence ID" value="MBW90982.1"/>
    <property type="molecule type" value="Transcribed_RNA"/>
</dbReference>
<sequence>MASATNGGKTMASCRMHMDKDKSSGISHLPNLLKGGILA</sequence>
<proteinExistence type="predicted"/>
<organism evidence="1">
    <name type="scientific">Rhizophora mucronata</name>
    <name type="common">Asiatic mangrove</name>
    <dbReference type="NCBI Taxonomy" id="61149"/>
    <lineage>
        <taxon>Eukaryota</taxon>
        <taxon>Viridiplantae</taxon>
        <taxon>Streptophyta</taxon>
        <taxon>Embryophyta</taxon>
        <taxon>Tracheophyta</taxon>
        <taxon>Spermatophyta</taxon>
        <taxon>Magnoliopsida</taxon>
        <taxon>eudicotyledons</taxon>
        <taxon>Gunneridae</taxon>
        <taxon>Pentapetalae</taxon>
        <taxon>rosids</taxon>
        <taxon>fabids</taxon>
        <taxon>Malpighiales</taxon>
        <taxon>Rhizophoraceae</taxon>
        <taxon>Rhizophora</taxon>
    </lineage>
</organism>
<dbReference type="AlphaFoldDB" id="A0A2P2JBZ4"/>
<protein>
    <submittedName>
        <fullName evidence="1">Uncharacterized protein</fullName>
    </submittedName>
</protein>
<name>A0A2P2JBZ4_RHIMU</name>